<gene>
    <name evidence="3" type="ORF">HNQ52_000664</name>
</gene>
<feature type="region of interest" description="Disordered" evidence="1">
    <location>
        <begin position="455"/>
        <end position="492"/>
    </location>
</feature>
<organism evidence="3 4">
    <name type="scientific">Chiayiivirga flava</name>
    <dbReference type="NCBI Taxonomy" id="659595"/>
    <lineage>
        <taxon>Bacteria</taxon>
        <taxon>Pseudomonadati</taxon>
        <taxon>Pseudomonadota</taxon>
        <taxon>Gammaproteobacteria</taxon>
        <taxon>Lysobacterales</taxon>
        <taxon>Lysobacteraceae</taxon>
        <taxon>Chiayiivirga</taxon>
    </lineage>
</organism>
<feature type="chain" id="PRO_5030558825" evidence="2">
    <location>
        <begin position="25"/>
        <end position="492"/>
    </location>
</feature>
<sequence>MTSRFLTLALAATTFAVSGLPAQAQTAPPGAQRVPVGAKPGEAAPDLARQLDQIDDPATVIKLIAQMKQQGAFDAEMEGWKRLVELRPHIGRYRYEMAARYAQQDRKSETYNALLELQSQGYTFDARDDKRFEKVATTEVWKYTLDGFDGNRTLFGPGKVAYTLPKEDLLIESTAWDATRKELLVGSAREGAVYRVGKNGKLTPLVKADAENGLWAVFDLVVDDKRGVLWVASTAMPHFKGYDAEADLGRAGIFKFDLKTGKFLKKFLSPTIVGQNYILSSIALGKDGEVYAADGVNNAVYQVRDDQFRRLFHAPMLGSIRGLAVSGDGKTLYLGDHERGVIGYDIGTGKPFDVRVPKNLSLGLIEGIAWWNGSLVVVQNNLPPSRIMRLTLSADGRSIEKVQPLAANDPTLTAPTLGTLAGDTFYVIANSQKDNYDRFGLLKDKNKLEGTRIYSVDASYAPPEQQTPRMPTLLPSDAKPGQGMTPKPKAGG</sequence>
<dbReference type="RefSeq" id="WP_183959662.1">
    <property type="nucleotide sequence ID" value="NZ_JACHHP010000001.1"/>
</dbReference>
<feature type="signal peptide" evidence="2">
    <location>
        <begin position="1"/>
        <end position="24"/>
    </location>
</feature>
<keyword evidence="2" id="KW-0732">Signal</keyword>
<dbReference type="AlphaFoldDB" id="A0A7W8D392"/>
<evidence type="ECO:0000256" key="2">
    <source>
        <dbReference type="SAM" id="SignalP"/>
    </source>
</evidence>
<evidence type="ECO:0000313" key="4">
    <source>
        <dbReference type="Proteomes" id="UP000521199"/>
    </source>
</evidence>
<evidence type="ECO:0000313" key="3">
    <source>
        <dbReference type="EMBL" id="MBB5207148.1"/>
    </source>
</evidence>
<dbReference type="EMBL" id="JACHHP010000001">
    <property type="protein sequence ID" value="MBB5207148.1"/>
    <property type="molecule type" value="Genomic_DNA"/>
</dbReference>
<accession>A0A7W8D392</accession>
<dbReference type="Proteomes" id="UP000521199">
    <property type="component" value="Unassembled WGS sequence"/>
</dbReference>
<dbReference type="InterPro" id="IPR011042">
    <property type="entry name" value="6-blade_b-propeller_TolB-like"/>
</dbReference>
<comment type="caution">
    <text evidence="3">The sequence shown here is derived from an EMBL/GenBank/DDBJ whole genome shotgun (WGS) entry which is preliminary data.</text>
</comment>
<keyword evidence="4" id="KW-1185">Reference proteome</keyword>
<dbReference type="Gene3D" id="2.120.10.30">
    <property type="entry name" value="TolB, C-terminal domain"/>
    <property type="match status" value="1"/>
</dbReference>
<evidence type="ECO:0000256" key="1">
    <source>
        <dbReference type="SAM" id="MobiDB-lite"/>
    </source>
</evidence>
<name>A0A7W8D392_9GAMM</name>
<proteinExistence type="predicted"/>
<dbReference type="SUPFAM" id="SSF63829">
    <property type="entry name" value="Calcium-dependent phosphotriesterase"/>
    <property type="match status" value="1"/>
</dbReference>
<protein>
    <submittedName>
        <fullName evidence="3">Sugar lactone lactonase YvrE</fullName>
    </submittedName>
</protein>
<reference evidence="3 4" key="1">
    <citation type="submission" date="2020-08" db="EMBL/GenBank/DDBJ databases">
        <title>Genomic Encyclopedia of Type Strains, Phase IV (KMG-IV): sequencing the most valuable type-strain genomes for metagenomic binning, comparative biology and taxonomic classification.</title>
        <authorList>
            <person name="Goeker M."/>
        </authorList>
    </citation>
    <scope>NUCLEOTIDE SEQUENCE [LARGE SCALE GENOMIC DNA]</scope>
    <source>
        <strain evidence="3 4">DSM 24163</strain>
    </source>
</reference>